<dbReference type="GO" id="GO:0016829">
    <property type="term" value="F:lyase activity"/>
    <property type="evidence" value="ECO:0007669"/>
    <property type="project" value="UniProtKB-KW"/>
</dbReference>
<evidence type="ECO:0000313" key="1">
    <source>
        <dbReference type="EMBL" id="KNZ58675.1"/>
    </source>
</evidence>
<protein>
    <submittedName>
        <fullName evidence="1">Phenylalanine ammonia-lyase</fullName>
    </submittedName>
</protein>
<gene>
    <name evidence="1" type="ORF">VP01_1879g1</name>
</gene>
<accession>A0A0L6VEY6</accession>
<dbReference type="AlphaFoldDB" id="A0A0L6VEY6"/>
<name>A0A0L6VEY6_9BASI</name>
<dbReference type="VEuPathDB" id="FungiDB:VP01_1879g1"/>
<dbReference type="Proteomes" id="UP000037035">
    <property type="component" value="Unassembled WGS sequence"/>
</dbReference>
<evidence type="ECO:0000313" key="2">
    <source>
        <dbReference type="Proteomes" id="UP000037035"/>
    </source>
</evidence>
<comment type="caution">
    <text evidence="1">The sequence shown here is derived from an EMBL/GenBank/DDBJ whole genome shotgun (WGS) entry which is preliminary data.</text>
</comment>
<organism evidence="1 2">
    <name type="scientific">Puccinia sorghi</name>
    <dbReference type="NCBI Taxonomy" id="27349"/>
    <lineage>
        <taxon>Eukaryota</taxon>
        <taxon>Fungi</taxon>
        <taxon>Dikarya</taxon>
        <taxon>Basidiomycota</taxon>
        <taxon>Pucciniomycotina</taxon>
        <taxon>Pucciniomycetes</taxon>
        <taxon>Pucciniales</taxon>
        <taxon>Pucciniaceae</taxon>
        <taxon>Puccinia</taxon>
    </lineage>
</organism>
<reference evidence="1 2" key="1">
    <citation type="submission" date="2015-08" db="EMBL/GenBank/DDBJ databases">
        <title>Next Generation Sequencing and Analysis of the Genome of Puccinia sorghi L Schw, the Causal Agent of Maize Common Rust.</title>
        <authorList>
            <person name="Rochi L."/>
            <person name="Burguener G."/>
            <person name="Darino M."/>
            <person name="Turjanski A."/>
            <person name="Kreff E."/>
            <person name="Dieguez M.J."/>
            <person name="Sacco F."/>
        </authorList>
    </citation>
    <scope>NUCLEOTIDE SEQUENCE [LARGE SCALE GENOMIC DNA]</scope>
    <source>
        <strain evidence="1 2">RO10H11247</strain>
    </source>
</reference>
<sequence length="116" mass="13595">MDINHYCLLKALDPIVFELRFNKMLGALFLEAVTESFGTQLSKGSIEGMVMGIIDLFWYFQEKIWIQSMVLVDRFIRLLAKLIISCLASWRTQGLDHQMVNYLGVSQLLWSFFQYF</sequence>
<keyword evidence="1" id="KW-0456">Lyase</keyword>
<keyword evidence="2" id="KW-1185">Reference proteome</keyword>
<dbReference type="STRING" id="27349.A0A0L6VEY6"/>
<dbReference type="EMBL" id="LAVV01006702">
    <property type="protein sequence ID" value="KNZ58675.1"/>
    <property type="molecule type" value="Genomic_DNA"/>
</dbReference>
<proteinExistence type="predicted"/>